<dbReference type="Proteomes" id="UP000562984">
    <property type="component" value="Unassembled WGS sequence"/>
</dbReference>
<dbReference type="InterPro" id="IPR020904">
    <property type="entry name" value="Sc_DH/Rdtase_CS"/>
</dbReference>
<dbReference type="PRINTS" id="PR00081">
    <property type="entry name" value="GDHRDH"/>
</dbReference>
<evidence type="ECO:0000313" key="4">
    <source>
        <dbReference type="Proteomes" id="UP000562984"/>
    </source>
</evidence>
<dbReference type="Pfam" id="PF13561">
    <property type="entry name" value="adh_short_C2"/>
    <property type="match status" value="1"/>
</dbReference>
<dbReference type="GO" id="GO:0016491">
    <property type="term" value="F:oxidoreductase activity"/>
    <property type="evidence" value="ECO:0007669"/>
    <property type="project" value="UniProtKB-KW"/>
</dbReference>
<dbReference type="InterPro" id="IPR036291">
    <property type="entry name" value="NAD(P)-bd_dom_sf"/>
</dbReference>
<dbReference type="SUPFAM" id="SSF51735">
    <property type="entry name" value="NAD(P)-binding Rossmann-fold domains"/>
    <property type="match status" value="1"/>
</dbReference>
<dbReference type="EMBL" id="JABEND010000002">
    <property type="protein sequence ID" value="NNG35083.1"/>
    <property type="molecule type" value="Genomic_DNA"/>
</dbReference>
<organism evidence="3 4">
    <name type="scientific">Nakamurella aerolata</name>
    <dbReference type="NCBI Taxonomy" id="1656892"/>
    <lineage>
        <taxon>Bacteria</taxon>
        <taxon>Bacillati</taxon>
        <taxon>Actinomycetota</taxon>
        <taxon>Actinomycetes</taxon>
        <taxon>Nakamurellales</taxon>
        <taxon>Nakamurellaceae</taxon>
        <taxon>Nakamurella</taxon>
    </lineage>
</organism>
<dbReference type="PROSITE" id="PS00061">
    <property type="entry name" value="ADH_SHORT"/>
    <property type="match status" value="1"/>
</dbReference>
<dbReference type="RefSeq" id="WP_171198713.1">
    <property type="nucleotide sequence ID" value="NZ_JABEND010000002.1"/>
</dbReference>
<name>A0A849A6L0_9ACTN</name>
<keyword evidence="2" id="KW-0560">Oxidoreductase</keyword>
<dbReference type="AlphaFoldDB" id="A0A849A6L0"/>
<comment type="caution">
    <text evidence="3">The sequence shown here is derived from an EMBL/GenBank/DDBJ whole genome shotgun (WGS) entry which is preliminary data.</text>
</comment>
<accession>A0A849A6L0</accession>
<dbReference type="PRINTS" id="PR00080">
    <property type="entry name" value="SDRFAMILY"/>
</dbReference>
<proteinExistence type="inferred from homology"/>
<dbReference type="CDD" id="cd05233">
    <property type="entry name" value="SDR_c"/>
    <property type="match status" value="1"/>
</dbReference>
<dbReference type="InterPro" id="IPR002347">
    <property type="entry name" value="SDR_fam"/>
</dbReference>
<evidence type="ECO:0000256" key="1">
    <source>
        <dbReference type="ARBA" id="ARBA00006484"/>
    </source>
</evidence>
<keyword evidence="4" id="KW-1185">Reference proteome</keyword>
<evidence type="ECO:0000313" key="3">
    <source>
        <dbReference type="EMBL" id="NNG35083.1"/>
    </source>
</evidence>
<comment type="similarity">
    <text evidence="1">Belongs to the short-chain dehydrogenases/reductases (SDR) family.</text>
</comment>
<dbReference type="PANTHER" id="PTHR24321">
    <property type="entry name" value="DEHYDROGENASES, SHORT CHAIN"/>
    <property type="match status" value="1"/>
</dbReference>
<dbReference type="Gene3D" id="3.40.50.720">
    <property type="entry name" value="NAD(P)-binding Rossmann-like Domain"/>
    <property type="match status" value="1"/>
</dbReference>
<gene>
    <name evidence="3" type="ORF">HKD39_05020</name>
</gene>
<reference evidence="3 4" key="1">
    <citation type="submission" date="2020-05" db="EMBL/GenBank/DDBJ databases">
        <title>Nakamurella sp. DB0629 isolated from air conditioner.</title>
        <authorList>
            <person name="Kim D.H."/>
            <person name="Kim D.-U."/>
        </authorList>
    </citation>
    <scope>NUCLEOTIDE SEQUENCE [LARGE SCALE GENOMIC DNA]</scope>
    <source>
        <strain evidence="3 4">DB0629</strain>
    </source>
</reference>
<sequence>MTQDDTAAAPTADPSVGSLQGKVAVVTGAARGIGAATAAALLAAGAGVAGLDREFDAEPLPGMLAVTCDITDRASVATAFATVASELGQVSVLVNNAGVNANFDPVAMTDDDWDNFFAVDLRGAWLCCQQVLPAMQQARSGAIVNVTSIHAKLTYEGYFPYAAAKSGLEGLTRSLALDVGKFGIRVNAVAPGYTNTRLVEKWLAEQAAAGGPSAESLSAQHALRRMVEPAEVAAAICFLAGPAATAITGTTLAVDCGLSARFAS</sequence>
<dbReference type="PANTHER" id="PTHR24321:SF8">
    <property type="entry name" value="ESTRADIOL 17-BETA-DEHYDROGENASE 8-RELATED"/>
    <property type="match status" value="1"/>
</dbReference>
<dbReference type="FunFam" id="3.40.50.720:FF:000084">
    <property type="entry name" value="Short-chain dehydrogenase reductase"/>
    <property type="match status" value="1"/>
</dbReference>
<protein>
    <submittedName>
        <fullName evidence="3">SDR family oxidoreductase</fullName>
    </submittedName>
</protein>
<evidence type="ECO:0000256" key="2">
    <source>
        <dbReference type="ARBA" id="ARBA00023002"/>
    </source>
</evidence>